<dbReference type="Pfam" id="PF00640">
    <property type="entry name" value="PID"/>
    <property type="match status" value="1"/>
</dbReference>
<feature type="region of interest" description="Disordered" evidence="3">
    <location>
        <begin position="387"/>
        <end position="414"/>
    </location>
</feature>
<evidence type="ECO:0000259" key="4">
    <source>
        <dbReference type="PROSITE" id="PS01179"/>
    </source>
</evidence>
<proteinExistence type="predicted"/>
<feature type="domain" description="PID" evidence="4">
    <location>
        <begin position="1"/>
        <end position="131"/>
    </location>
</feature>
<dbReference type="PANTHER" id="PTHR47368:SF5">
    <property type="entry name" value="PROTEIN NUMB HOMOLOG"/>
    <property type="match status" value="1"/>
</dbReference>
<evidence type="ECO:0000256" key="3">
    <source>
        <dbReference type="SAM" id="MobiDB-lite"/>
    </source>
</evidence>
<feature type="compositionally biased region" description="Low complexity" evidence="3">
    <location>
        <begin position="216"/>
        <end position="229"/>
    </location>
</feature>
<keyword evidence="2" id="KW-0597">Phosphoprotein</keyword>
<gene>
    <name evidence="5" type="primary">NUMB</name>
</gene>
<dbReference type="InterPro" id="IPR006020">
    <property type="entry name" value="PTB/PI_dom"/>
</dbReference>
<name>A0A5F8HC06_MONDO</name>
<feature type="compositionally biased region" description="Polar residues" evidence="3">
    <location>
        <begin position="393"/>
        <end position="407"/>
    </location>
</feature>
<evidence type="ECO:0000256" key="2">
    <source>
        <dbReference type="ARBA" id="ARBA00022553"/>
    </source>
</evidence>
<dbReference type="GeneTree" id="ENSGT00940000156005"/>
<reference evidence="5 6" key="1">
    <citation type="journal article" date="2007" name="Nature">
        <title>Genome of the marsupial Monodelphis domestica reveals innovation in non-coding sequences.</title>
        <authorList>
            <person name="Mikkelsen T.S."/>
            <person name="Wakefield M.J."/>
            <person name="Aken B."/>
            <person name="Amemiya C.T."/>
            <person name="Chang J.L."/>
            <person name="Duke S."/>
            <person name="Garber M."/>
            <person name="Gentles A.J."/>
            <person name="Goodstadt L."/>
            <person name="Heger A."/>
            <person name="Jurka J."/>
            <person name="Kamal M."/>
            <person name="Mauceli E."/>
            <person name="Searle S.M."/>
            <person name="Sharpe T."/>
            <person name="Baker M.L."/>
            <person name="Batzer M.A."/>
            <person name="Benos P.V."/>
            <person name="Belov K."/>
            <person name="Clamp M."/>
            <person name="Cook A."/>
            <person name="Cuff J."/>
            <person name="Das R."/>
            <person name="Davidow L."/>
            <person name="Deakin J.E."/>
            <person name="Fazzari M.J."/>
            <person name="Glass J.L."/>
            <person name="Grabherr M."/>
            <person name="Greally J.M."/>
            <person name="Gu W."/>
            <person name="Hore T.A."/>
            <person name="Huttley G.A."/>
            <person name="Kleber M."/>
            <person name="Jirtle R.L."/>
            <person name="Koina E."/>
            <person name="Lee J.T."/>
            <person name="Mahony S."/>
            <person name="Marra M.A."/>
            <person name="Miller R.D."/>
            <person name="Nicholls R.D."/>
            <person name="Oda M."/>
            <person name="Papenfuss A.T."/>
            <person name="Parra Z.E."/>
            <person name="Pollock D.D."/>
            <person name="Ray D.A."/>
            <person name="Schein J.E."/>
            <person name="Speed T.P."/>
            <person name="Thompson K."/>
            <person name="VandeBerg J.L."/>
            <person name="Wade C.M."/>
            <person name="Walker J.A."/>
            <person name="Waters P.D."/>
            <person name="Webber C."/>
            <person name="Weidman J.R."/>
            <person name="Xie X."/>
            <person name="Zody M.C."/>
            <person name="Baldwin J."/>
            <person name="Abdouelleil A."/>
            <person name="Abdulkadir J."/>
            <person name="Abebe A."/>
            <person name="Abera B."/>
            <person name="Abreu J."/>
            <person name="Acer S.C."/>
            <person name="Aftuck L."/>
            <person name="Alexander A."/>
            <person name="An P."/>
            <person name="Anderson E."/>
            <person name="Anderson S."/>
            <person name="Arachi H."/>
            <person name="Azer M."/>
            <person name="Bachantsang P."/>
            <person name="Barry A."/>
            <person name="Bayul T."/>
            <person name="Berlin A."/>
            <person name="Bessette D."/>
            <person name="Bloom T."/>
            <person name="Bloom T."/>
            <person name="Boguslavskiy L."/>
            <person name="Bonnet C."/>
            <person name="Boukhgalter B."/>
            <person name="Bourzgui I."/>
            <person name="Brown A."/>
            <person name="Cahill P."/>
            <person name="Channer S."/>
            <person name="Cheshatsang Y."/>
            <person name="Chuda L."/>
            <person name="Citroen M."/>
            <person name="Collymore A."/>
            <person name="Cooke P."/>
            <person name="Costello M."/>
            <person name="D'Aco K."/>
            <person name="Daza R."/>
            <person name="De Haan G."/>
            <person name="DeGray S."/>
            <person name="DeMaso C."/>
            <person name="Dhargay N."/>
            <person name="Dooley K."/>
            <person name="Dooley E."/>
            <person name="Doricent M."/>
            <person name="Dorje P."/>
            <person name="Dorjee K."/>
            <person name="Dupes A."/>
            <person name="Elong R."/>
            <person name="Falk J."/>
            <person name="Farina A."/>
            <person name="Faro S."/>
            <person name="Ferguson D."/>
            <person name="Fisher S."/>
            <person name="Foley C.D."/>
            <person name="Franke A."/>
            <person name="Friedrich D."/>
            <person name="Gadbois L."/>
            <person name="Gearin G."/>
            <person name="Gearin C.R."/>
            <person name="Giannoukos G."/>
            <person name="Goode T."/>
            <person name="Graham J."/>
            <person name="Grandbois E."/>
            <person name="Grewal S."/>
            <person name="Gyaltsen K."/>
            <person name="Hafez N."/>
            <person name="Hagos B."/>
            <person name="Hall J."/>
            <person name="Henson C."/>
            <person name="Hollinger A."/>
            <person name="Honan T."/>
            <person name="Huard M.D."/>
            <person name="Hughes L."/>
            <person name="Hurhula B."/>
            <person name="Husby M.E."/>
            <person name="Kamat A."/>
            <person name="Kanga B."/>
            <person name="Kashin S."/>
            <person name="Khazanovich D."/>
            <person name="Kisner P."/>
            <person name="Lance K."/>
            <person name="Lara M."/>
            <person name="Lee W."/>
            <person name="Lennon N."/>
            <person name="Letendre F."/>
            <person name="LeVine R."/>
            <person name="Lipovsky A."/>
            <person name="Liu X."/>
            <person name="Liu J."/>
            <person name="Liu S."/>
            <person name="Lokyitsang T."/>
            <person name="Lokyitsang Y."/>
            <person name="Lubonja R."/>
            <person name="Lui A."/>
            <person name="MacDonald P."/>
            <person name="Magnisalis V."/>
            <person name="Maru K."/>
            <person name="Matthews C."/>
            <person name="McCusker W."/>
            <person name="McDonough S."/>
            <person name="Mehta T."/>
            <person name="Meldrim J."/>
            <person name="Meneus L."/>
            <person name="Mihai O."/>
            <person name="Mihalev A."/>
            <person name="Mihova T."/>
            <person name="Mittelman R."/>
            <person name="Mlenga V."/>
            <person name="Montmayeur A."/>
            <person name="Mulrain L."/>
            <person name="Navidi A."/>
            <person name="Naylor J."/>
            <person name="Negash T."/>
            <person name="Nguyen T."/>
            <person name="Nguyen N."/>
            <person name="Nicol R."/>
            <person name="Norbu C."/>
            <person name="Norbu N."/>
            <person name="Novod N."/>
            <person name="O'Neill B."/>
            <person name="Osman S."/>
            <person name="Markiewicz E."/>
            <person name="Oyono O.L."/>
            <person name="Patti C."/>
            <person name="Phunkhang P."/>
            <person name="Pierre F."/>
            <person name="Priest M."/>
            <person name="Raghuraman S."/>
            <person name="Rege F."/>
            <person name="Reyes R."/>
            <person name="Rise C."/>
            <person name="Rogov P."/>
            <person name="Ross K."/>
            <person name="Ryan E."/>
            <person name="Settipalli S."/>
            <person name="Shea T."/>
            <person name="Sherpa N."/>
            <person name="Shi L."/>
            <person name="Shih D."/>
            <person name="Sparrow T."/>
            <person name="Spaulding J."/>
            <person name="Stalker J."/>
            <person name="Stange-Thomann N."/>
            <person name="Stavropoulos S."/>
            <person name="Stone C."/>
            <person name="Strader C."/>
            <person name="Tesfaye S."/>
            <person name="Thomson T."/>
            <person name="Thoulutsang Y."/>
            <person name="Thoulutsang D."/>
            <person name="Topham K."/>
            <person name="Topping I."/>
            <person name="Tsamla T."/>
            <person name="Vassiliev H."/>
            <person name="Vo A."/>
            <person name="Wangchuk T."/>
            <person name="Wangdi T."/>
            <person name="Weiand M."/>
            <person name="Wilkinson J."/>
            <person name="Wilson A."/>
            <person name="Yadav S."/>
            <person name="Young G."/>
            <person name="Yu Q."/>
            <person name="Zembek L."/>
            <person name="Zhong D."/>
            <person name="Zimmer A."/>
            <person name="Zwirko Z."/>
            <person name="Jaffe D.B."/>
            <person name="Alvarez P."/>
            <person name="Brockman W."/>
            <person name="Butler J."/>
            <person name="Chin C."/>
            <person name="Gnerre S."/>
            <person name="MacCallum I."/>
            <person name="Graves J.A."/>
            <person name="Ponting C.P."/>
            <person name="Breen M."/>
            <person name="Samollow P.B."/>
            <person name="Lander E.S."/>
            <person name="Lindblad-Toh K."/>
        </authorList>
    </citation>
    <scope>NUCLEOTIDE SEQUENCE [LARGE SCALE GENOMIC DNA]</scope>
</reference>
<dbReference type="PROSITE" id="PS01179">
    <property type="entry name" value="PID"/>
    <property type="match status" value="1"/>
</dbReference>
<reference evidence="5" key="3">
    <citation type="submission" date="2025-09" db="UniProtKB">
        <authorList>
            <consortium name="Ensembl"/>
        </authorList>
    </citation>
    <scope>IDENTIFICATION</scope>
</reference>
<evidence type="ECO:0000313" key="6">
    <source>
        <dbReference type="Proteomes" id="UP000002280"/>
    </source>
</evidence>
<accession>A0A5F8HC06</accession>
<dbReference type="SMART" id="SM00462">
    <property type="entry name" value="PTB"/>
    <property type="match status" value="1"/>
</dbReference>
<dbReference type="SUPFAM" id="SSF50729">
    <property type="entry name" value="PH domain-like"/>
    <property type="match status" value="1"/>
</dbReference>
<dbReference type="InterPro" id="IPR011993">
    <property type="entry name" value="PH-like_dom_sf"/>
</dbReference>
<dbReference type="Proteomes" id="UP000002280">
    <property type="component" value="Chromosome 1"/>
</dbReference>
<organism evidence="5 6">
    <name type="scientific">Monodelphis domestica</name>
    <name type="common">Gray short-tailed opossum</name>
    <dbReference type="NCBI Taxonomy" id="13616"/>
    <lineage>
        <taxon>Eukaryota</taxon>
        <taxon>Metazoa</taxon>
        <taxon>Chordata</taxon>
        <taxon>Craniata</taxon>
        <taxon>Vertebrata</taxon>
        <taxon>Euteleostomi</taxon>
        <taxon>Mammalia</taxon>
        <taxon>Metatheria</taxon>
        <taxon>Didelphimorphia</taxon>
        <taxon>Didelphidae</taxon>
        <taxon>Monodelphis</taxon>
    </lineage>
</organism>
<feature type="region of interest" description="Disordered" evidence="3">
    <location>
        <begin position="214"/>
        <end position="250"/>
    </location>
</feature>
<dbReference type="PANTHER" id="PTHR47368">
    <property type="entry name" value="NUMB"/>
    <property type="match status" value="1"/>
</dbReference>
<dbReference type="InterPro" id="IPR016698">
    <property type="entry name" value="Numb/numb-like"/>
</dbReference>
<reference evidence="5" key="2">
    <citation type="submission" date="2025-08" db="UniProtKB">
        <authorList>
            <consortium name="Ensembl"/>
        </authorList>
    </citation>
    <scope>IDENTIFICATION</scope>
</reference>
<dbReference type="Bgee" id="ENSMODG00000006741">
    <property type="expression patterns" value="Expressed in adult mammalian kidney and 19 other cell types or tissues"/>
</dbReference>
<dbReference type="Ensembl" id="ENSMODT00000073770.1">
    <property type="protein sequence ID" value="ENSMODP00000057323.1"/>
    <property type="gene ID" value="ENSMODG00000006741.5"/>
</dbReference>
<evidence type="ECO:0000256" key="1">
    <source>
        <dbReference type="ARBA" id="ARBA00022473"/>
    </source>
</evidence>
<dbReference type="Gene3D" id="2.30.29.30">
    <property type="entry name" value="Pleckstrin-homology domain (PH domain)/Phosphotyrosine-binding domain (PTB)"/>
    <property type="match status" value="1"/>
</dbReference>
<dbReference type="AlphaFoldDB" id="A0A5F8HC06"/>
<dbReference type="CDD" id="cd01268">
    <property type="entry name" value="PTB_Numb"/>
    <property type="match status" value="1"/>
</dbReference>
<feature type="region of interest" description="Disordered" evidence="3">
    <location>
        <begin position="176"/>
        <end position="196"/>
    </location>
</feature>
<protein>
    <submittedName>
        <fullName evidence="5">NUMB endocytic adaptor protein</fullName>
    </submittedName>
</protein>
<sequence>YLGHVEVDESRGMHICEDAVKRLKAERKFFKGFFGKTGKKAVKAVLWVSADGLRVVDEKTKDLIVDQTIEKVSFCAPDRNFDRAFSYICRDGTTRRWICHCFMAVKDTGERLSHAVGCAFAACLERKQKREKECGVTATFDASRTTFTREGSFRVTTATEQAEREEVMRQMQDTKKGAEWGPSPGAASPGIFQAGHRRTPSEADRWLEEVSKTVRAQQPQAPAAPLQPILQPPPPTALSQPAPSFQGNAFTTSPPVPVGVVPPIQPAFVPARPYPIANGMPYPPSNVPVVGITPSQMVANVFGTAGHPQANHPHQSPSLVRQQTFPQYETSSAITSPFFTASAQHLNGSAAFNGVDNSKLASGDKPSEASATADPVDPFEAQWAALEGKAKQRTNPSPTNPFSSDLQKTFEIEL</sequence>
<keyword evidence="6" id="KW-1185">Reference proteome</keyword>
<evidence type="ECO:0000313" key="5">
    <source>
        <dbReference type="Ensembl" id="ENSMODP00000057323.1"/>
    </source>
</evidence>
<keyword evidence="1" id="KW-0217">Developmental protein</keyword>